<dbReference type="Pfam" id="PF18962">
    <property type="entry name" value="Por_Secre_tail"/>
    <property type="match status" value="1"/>
</dbReference>
<reference evidence="3 4" key="1">
    <citation type="submission" date="2019-08" db="EMBL/GenBank/DDBJ databases">
        <title>Draft genome sequence of Ulvibacter marinus type strain NBRC 109484.</title>
        <authorList>
            <person name="Kawano K."/>
            <person name="Ushijima N."/>
            <person name="Kihara M."/>
            <person name="Itoh H."/>
        </authorList>
    </citation>
    <scope>NUCLEOTIDE SEQUENCE [LARGE SCALE GENOMIC DNA]</scope>
    <source>
        <strain evidence="3 4">NBRC 109484</strain>
    </source>
</reference>
<dbReference type="Gene3D" id="2.130.10.130">
    <property type="entry name" value="Integrin alpha, N-terminal"/>
    <property type="match status" value="1"/>
</dbReference>
<dbReference type="InterPro" id="IPR013517">
    <property type="entry name" value="FG-GAP"/>
</dbReference>
<proteinExistence type="predicted"/>
<organism evidence="3 4">
    <name type="scientific">Patiriisocius marinus</name>
    <dbReference type="NCBI Taxonomy" id="1397112"/>
    <lineage>
        <taxon>Bacteria</taxon>
        <taxon>Pseudomonadati</taxon>
        <taxon>Bacteroidota</taxon>
        <taxon>Flavobacteriia</taxon>
        <taxon>Flavobacteriales</taxon>
        <taxon>Flavobacteriaceae</taxon>
        <taxon>Patiriisocius</taxon>
    </lineage>
</organism>
<feature type="domain" description="Secretion system C-terminal sorting" evidence="2">
    <location>
        <begin position="362"/>
        <end position="425"/>
    </location>
</feature>
<comment type="caution">
    <text evidence="3">The sequence shown here is derived from an EMBL/GenBank/DDBJ whole genome shotgun (WGS) entry which is preliminary data.</text>
</comment>
<gene>
    <name evidence="3" type="ORF">ULMA_18230</name>
</gene>
<evidence type="ECO:0000256" key="1">
    <source>
        <dbReference type="ARBA" id="ARBA00022729"/>
    </source>
</evidence>
<evidence type="ECO:0000313" key="4">
    <source>
        <dbReference type="Proteomes" id="UP000326509"/>
    </source>
</evidence>
<name>A0A5J4IPQ9_9FLAO</name>
<dbReference type="Pfam" id="PF13517">
    <property type="entry name" value="FG-GAP_3"/>
    <property type="match status" value="4"/>
</dbReference>
<keyword evidence="4" id="KW-1185">Reference proteome</keyword>
<sequence length="431" mass="46811">MISTEANGIRYVEPADLDGDGFLDVLSASSFDNKIAWYKNLDGTGNFGGQQVIGLLNQTIHLSTGDLDGDGDEDVVAVSFALDLVVWYENINGSGVFSSRQTISNTLQGAYYSEVVDVNGDGFLDVVASGSQFEEIYWYKNEDGLGNFSSAIVVALDSNVGREFVMKDLDGDGDLDAAMVSAQSETLSWVENVDGLGAFGSPIPLNSTFLANTHVLSEDLDGDGDYDLVTASPTMDEVAWYRNEDGQGNFSDKIIVNEGASEAYRLALTDVDNDGDMDVIVTYLFISELILWYENTDGLGSFGPPIEITTSVEGISTVAVADLDNDGDMDLLSSSQVDDKVAWYENLTILEAKEHPLELFSVYPNPSKTVLNIKIPRHAILTKVQCVDLMGQLLFETTHTSGIDICNLPSGVYFLKISLGNSNEMLRFVKE</sequence>
<dbReference type="Proteomes" id="UP000326509">
    <property type="component" value="Unassembled WGS sequence"/>
</dbReference>
<keyword evidence="1" id="KW-0732">Signal</keyword>
<dbReference type="SUPFAM" id="SSF69318">
    <property type="entry name" value="Integrin alpha N-terminal domain"/>
    <property type="match status" value="1"/>
</dbReference>
<dbReference type="NCBIfam" id="TIGR04183">
    <property type="entry name" value="Por_Secre_tail"/>
    <property type="match status" value="1"/>
</dbReference>
<dbReference type="AlphaFoldDB" id="A0A5J4IPQ9"/>
<evidence type="ECO:0000313" key="3">
    <source>
        <dbReference type="EMBL" id="GER59715.1"/>
    </source>
</evidence>
<dbReference type="EMBL" id="BKCG01000004">
    <property type="protein sequence ID" value="GER59715.1"/>
    <property type="molecule type" value="Genomic_DNA"/>
</dbReference>
<evidence type="ECO:0000259" key="2">
    <source>
        <dbReference type="Pfam" id="PF18962"/>
    </source>
</evidence>
<protein>
    <recommendedName>
        <fullName evidence="2">Secretion system C-terminal sorting domain-containing protein</fullName>
    </recommendedName>
</protein>
<dbReference type="PANTHER" id="PTHR44103:SF1">
    <property type="entry name" value="PROPROTEIN CONVERTASE P"/>
    <property type="match status" value="1"/>
</dbReference>
<dbReference type="PANTHER" id="PTHR44103">
    <property type="entry name" value="PROPROTEIN CONVERTASE P"/>
    <property type="match status" value="1"/>
</dbReference>
<dbReference type="InterPro" id="IPR026444">
    <property type="entry name" value="Secre_tail"/>
</dbReference>
<accession>A0A5J4IPQ9</accession>
<dbReference type="InterPro" id="IPR028994">
    <property type="entry name" value="Integrin_alpha_N"/>
</dbReference>